<protein>
    <submittedName>
        <fullName evidence="1">Uncharacterized protein</fullName>
    </submittedName>
</protein>
<evidence type="ECO:0000313" key="1">
    <source>
        <dbReference type="EMBL" id="QHT86497.1"/>
    </source>
</evidence>
<reference evidence="1" key="1">
    <citation type="journal article" date="2020" name="Nature">
        <title>Giant virus diversity and host interactions through global metagenomics.</title>
        <authorList>
            <person name="Schulz F."/>
            <person name="Roux S."/>
            <person name="Paez-Espino D."/>
            <person name="Jungbluth S."/>
            <person name="Walsh D.A."/>
            <person name="Denef V.J."/>
            <person name="McMahon K.D."/>
            <person name="Konstantinidis K.T."/>
            <person name="Eloe-Fadrosh E.A."/>
            <person name="Kyrpides N.C."/>
            <person name="Woyke T."/>
        </authorList>
    </citation>
    <scope>NUCLEOTIDE SEQUENCE</scope>
    <source>
        <strain evidence="1">GVMAG-M-3300023184-186</strain>
    </source>
</reference>
<name>A0A6C0I293_9ZZZZ</name>
<dbReference type="AlphaFoldDB" id="A0A6C0I293"/>
<sequence length="161" mass="19100">MDDLPIISNLYKILSNRQFNMQFIYFCCGYYNNMELCTEFQSKGIYYIIGKLIYDIKSEILNYINYLIILIEDQNSVLNLQNNITIINNLHRVLSSQNKDHFLMFLYGFINDREDWGGYVQYGNSYIIGKIISLQENKIYIFCRFILNGNTIEDIMTAIEE</sequence>
<organism evidence="1">
    <name type="scientific">viral metagenome</name>
    <dbReference type="NCBI Taxonomy" id="1070528"/>
    <lineage>
        <taxon>unclassified sequences</taxon>
        <taxon>metagenomes</taxon>
        <taxon>organismal metagenomes</taxon>
    </lineage>
</organism>
<proteinExistence type="predicted"/>
<accession>A0A6C0I293</accession>
<dbReference type="EMBL" id="MN740069">
    <property type="protein sequence ID" value="QHT86497.1"/>
    <property type="molecule type" value="Genomic_DNA"/>
</dbReference>